<proteinExistence type="predicted"/>
<evidence type="ECO:0000313" key="4">
    <source>
        <dbReference type="Proteomes" id="UP001150055"/>
    </source>
</evidence>
<evidence type="ECO:0000256" key="1">
    <source>
        <dbReference type="ARBA" id="ARBA00023125"/>
    </source>
</evidence>
<feature type="domain" description="AraC-type transcription regulator ligand-binding" evidence="2">
    <location>
        <begin position="1"/>
        <end position="57"/>
    </location>
</feature>
<protein>
    <submittedName>
        <fullName evidence="3">Cupin domain-containing protein</fullName>
    </submittedName>
</protein>
<sequence length="126" mass="14378">MPKYIVVPSDQDGKVAEWIPMTVAAIKLELDQPSLGSQVMLSSVIDLLLVWSIRFWLNKETLNHKSWISALQNPSISKALFLMHSDPTEEWTVEILARETNQSKSKFSKNFIELRDGSVNLNNSYK</sequence>
<reference evidence="3" key="1">
    <citation type="submission" date="2022-12" db="EMBL/GenBank/DDBJ databases">
        <title>Acinetobacter lactucae: Emerging opportunistic pathogenic species of genus Acinetobacter isolated from immunocompromised patients in clinical settings of India.</title>
        <authorList>
            <person name="Amar A.K."/>
            <person name="Sawant A.R."/>
            <person name="Meera M."/>
            <person name="Tomar A."/>
            <person name="Sistla S."/>
            <person name="Prashanth K."/>
        </authorList>
    </citation>
    <scope>NUCLEOTIDE SEQUENCE</scope>
    <source>
        <strain evidence="3">PKAL1828C</strain>
    </source>
</reference>
<keyword evidence="1" id="KW-0238">DNA-binding</keyword>
<comment type="caution">
    <text evidence="3">The sequence shown here is derived from an EMBL/GenBank/DDBJ whole genome shotgun (WGS) entry which is preliminary data.</text>
</comment>
<dbReference type="AlphaFoldDB" id="A0AB35K5J7"/>
<dbReference type="Proteomes" id="UP001150055">
    <property type="component" value="Unassembled WGS sequence"/>
</dbReference>
<accession>A0AB35K5J7</accession>
<dbReference type="InterPro" id="IPR032783">
    <property type="entry name" value="AraC_lig"/>
</dbReference>
<name>A0AB35K5J7_9GAMM</name>
<dbReference type="Pfam" id="PF12852">
    <property type="entry name" value="Cupin_6"/>
    <property type="match status" value="1"/>
</dbReference>
<organism evidence="3 4">
    <name type="scientific">Acinetobacter lactucae</name>
    <dbReference type="NCBI Taxonomy" id="1785128"/>
    <lineage>
        <taxon>Bacteria</taxon>
        <taxon>Pseudomonadati</taxon>
        <taxon>Pseudomonadota</taxon>
        <taxon>Gammaproteobacteria</taxon>
        <taxon>Moraxellales</taxon>
        <taxon>Moraxellaceae</taxon>
        <taxon>Acinetobacter</taxon>
        <taxon>Acinetobacter calcoaceticus/baumannii complex</taxon>
    </lineage>
</organism>
<dbReference type="EMBL" id="JALNTG010000035">
    <property type="protein sequence ID" value="MDD9320627.1"/>
    <property type="molecule type" value="Genomic_DNA"/>
</dbReference>
<dbReference type="GO" id="GO:0003677">
    <property type="term" value="F:DNA binding"/>
    <property type="evidence" value="ECO:0007669"/>
    <property type="project" value="UniProtKB-KW"/>
</dbReference>
<evidence type="ECO:0000259" key="2">
    <source>
        <dbReference type="Pfam" id="PF12852"/>
    </source>
</evidence>
<evidence type="ECO:0000313" key="3">
    <source>
        <dbReference type="EMBL" id="MDD9320627.1"/>
    </source>
</evidence>
<gene>
    <name evidence="3" type="ORF">M0O54_10950</name>
</gene>